<keyword evidence="7" id="KW-1185">Reference proteome</keyword>
<evidence type="ECO:0000313" key="7">
    <source>
        <dbReference type="Proteomes" id="UP001187682"/>
    </source>
</evidence>
<evidence type="ECO:0000256" key="2">
    <source>
        <dbReference type="ARBA" id="ARBA00006727"/>
    </source>
</evidence>
<dbReference type="SUPFAM" id="SSF103473">
    <property type="entry name" value="MFS general substrate transporter"/>
    <property type="match status" value="1"/>
</dbReference>
<feature type="transmembrane region" description="Helical" evidence="4">
    <location>
        <begin position="353"/>
        <end position="375"/>
    </location>
</feature>
<evidence type="ECO:0000256" key="3">
    <source>
        <dbReference type="SAM" id="MobiDB-lite"/>
    </source>
</evidence>
<feature type="transmembrane region" description="Helical" evidence="4">
    <location>
        <begin position="46"/>
        <end position="63"/>
    </location>
</feature>
<protein>
    <submittedName>
        <fullName evidence="6">Related to protein MCH2 (Monocarboxylate permease homolog)</fullName>
    </submittedName>
</protein>
<comment type="caution">
    <text evidence="6">The sequence shown here is derived from an EMBL/GenBank/DDBJ whole genome shotgun (WGS) entry which is preliminary data.</text>
</comment>
<keyword evidence="4" id="KW-1133">Transmembrane helix</keyword>
<dbReference type="Proteomes" id="UP001187682">
    <property type="component" value="Unassembled WGS sequence"/>
</dbReference>
<evidence type="ECO:0000256" key="1">
    <source>
        <dbReference type="ARBA" id="ARBA00004141"/>
    </source>
</evidence>
<organism evidence="6 7">
    <name type="scientific">Cephalotrichum gorgonifer</name>
    <dbReference type="NCBI Taxonomy" id="2041049"/>
    <lineage>
        <taxon>Eukaryota</taxon>
        <taxon>Fungi</taxon>
        <taxon>Dikarya</taxon>
        <taxon>Ascomycota</taxon>
        <taxon>Pezizomycotina</taxon>
        <taxon>Sordariomycetes</taxon>
        <taxon>Hypocreomycetidae</taxon>
        <taxon>Microascales</taxon>
        <taxon>Microascaceae</taxon>
        <taxon>Cephalotrichum</taxon>
    </lineage>
</organism>
<keyword evidence="4" id="KW-0812">Transmembrane</keyword>
<feature type="transmembrane region" description="Helical" evidence="4">
    <location>
        <begin position="319"/>
        <end position="341"/>
    </location>
</feature>
<feature type="region of interest" description="Disordered" evidence="3">
    <location>
        <begin position="1"/>
        <end position="30"/>
    </location>
</feature>
<proteinExistence type="inferred from homology"/>
<dbReference type="PANTHER" id="PTHR11360">
    <property type="entry name" value="MONOCARBOXYLATE TRANSPORTER"/>
    <property type="match status" value="1"/>
</dbReference>
<accession>A0AAE8N1A4</accession>
<dbReference type="InterPro" id="IPR020846">
    <property type="entry name" value="MFS_dom"/>
</dbReference>
<dbReference type="PROSITE" id="PS50850">
    <property type="entry name" value="MFS"/>
    <property type="match status" value="1"/>
</dbReference>
<dbReference type="InterPro" id="IPR050327">
    <property type="entry name" value="Proton-linked_MCT"/>
</dbReference>
<feature type="transmembrane region" description="Helical" evidence="4">
    <location>
        <begin position="260"/>
        <end position="280"/>
    </location>
</feature>
<feature type="transmembrane region" description="Helical" evidence="4">
    <location>
        <begin position="292"/>
        <end position="313"/>
    </location>
</feature>
<sequence>MSATTTAVELTTRLRPHQPSPSGAPGGGDAVLDASRLADSTVPDGGHGWVVVAGCAVVVWWAIGTTYSWGVMQEALVAGGLSTPAVLSFIGGLDAALISALAVANSKFIRSVGTRRAGMLGVALMGGQRGAERSEQNICFMIVTVIPAQYFSAKRGLANGLVFAGGGFGGAAISVSLDALIQRLDVAWAYRILGLTTLATGLPAAWLIKERNRSVEAAPGFVEWSLFKSPTFTLIFLASAIGTFPLFVPPFFLPLYANQLGLSSSAGALIVAGFSLASAAGRILCGILCDRLGALNTLFLSMVLTALSMLAIWPASTSLAPLALFVVVNGVANGGFFSTMPTVVGNVFGSARVAVAMSMIVSGWAGGYLMGAPIAGYLLKAHGGAEGGLKAFRPAMFYAGSLAAGAAVLVAIVRLRMNRSLLGRL</sequence>
<dbReference type="EMBL" id="ONZQ02000008">
    <property type="protein sequence ID" value="SPO03549.1"/>
    <property type="molecule type" value="Genomic_DNA"/>
</dbReference>
<dbReference type="InterPro" id="IPR036259">
    <property type="entry name" value="MFS_trans_sf"/>
</dbReference>
<dbReference type="Gene3D" id="1.20.1250.20">
    <property type="entry name" value="MFS general substrate transporter like domains"/>
    <property type="match status" value="2"/>
</dbReference>
<gene>
    <name evidence="6" type="ORF">DNG_06232</name>
</gene>
<reference evidence="6" key="1">
    <citation type="submission" date="2018-03" db="EMBL/GenBank/DDBJ databases">
        <authorList>
            <person name="Guldener U."/>
        </authorList>
    </citation>
    <scope>NUCLEOTIDE SEQUENCE</scope>
</reference>
<dbReference type="AlphaFoldDB" id="A0AAE8N1A4"/>
<comment type="similarity">
    <text evidence="2">Belongs to the major facilitator superfamily. Monocarboxylate porter (TC 2.A.1.13) family.</text>
</comment>
<feature type="transmembrane region" description="Helical" evidence="4">
    <location>
        <begin position="187"/>
        <end position="208"/>
    </location>
</feature>
<evidence type="ECO:0000259" key="5">
    <source>
        <dbReference type="PROSITE" id="PS50850"/>
    </source>
</evidence>
<evidence type="ECO:0000313" key="6">
    <source>
        <dbReference type="EMBL" id="SPO03549.1"/>
    </source>
</evidence>
<dbReference type="GO" id="GO:0022857">
    <property type="term" value="F:transmembrane transporter activity"/>
    <property type="evidence" value="ECO:0007669"/>
    <property type="project" value="InterPro"/>
</dbReference>
<feature type="transmembrane region" description="Helical" evidence="4">
    <location>
        <begin position="395"/>
        <end position="415"/>
    </location>
</feature>
<dbReference type="Pfam" id="PF07690">
    <property type="entry name" value="MFS_1"/>
    <property type="match status" value="1"/>
</dbReference>
<dbReference type="InterPro" id="IPR011701">
    <property type="entry name" value="MFS"/>
</dbReference>
<keyword evidence="4" id="KW-0472">Membrane</keyword>
<feature type="domain" description="Major facilitator superfamily (MFS) profile" evidence="5">
    <location>
        <begin position="231"/>
        <end position="425"/>
    </location>
</feature>
<evidence type="ECO:0000256" key="4">
    <source>
        <dbReference type="SAM" id="Phobius"/>
    </source>
</evidence>
<feature type="transmembrane region" description="Helical" evidence="4">
    <location>
        <begin position="83"/>
        <end position="104"/>
    </location>
</feature>
<comment type="subcellular location">
    <subcellularLocation>
        <location evidence="1">Membrane</location>
        <topology evidence="1">Multi-pass membrane protein</topology>
    </subcellularLocation>
</comment>
<feature type="transmembrane region" description="Helical" evidence="4">
    <location>
        <begin position="161"/>
        <end position="181"/>
    </location>
</feature>
<dbReference type="GO" id="GO:0016020">
    <property type="term" value="C:membrane"/>
    <property type="evidence" value="ECO:0007669"/>
    <property type="project" value="UniProtKB-SubCell"/>
</dbReference>
<dbReference type="PANTHER" id="PTHR11360:SF305">
    <property type="entry name" value="MAJOR FACILITATOR SUPERFAMILY (MFS) PROFILE DOMAIN-CONTAINING PROTEIN"/>
    <property type="match status" value="1"/>
</dbReference>
<feature type="transmembrane region" description="Helical" evidence="4">
    <location>
        <begin position="229"/>
        <end position="248"/>
    </location>
</feature>
<name>A0AAE8N1A4_9PEZI</name>